<feature type="compositionally biased region" description="Polar residues" evidence="1">
    <location>
        <begin position="244"/>
        <end position="259"/>
    </location>
</feature>
<comment type="caution">
    <text evidence="2">The sequence shown here is derived from an EMBL/GenBank/DDBJ whole genome shotgun (WGS) entry which is preliminary data.</text>
</comment>
<reference evidence="2 3" key="1">
    <citation type="journal article" date="2025" name="Microbiol. Resour. Announc.">
        <title>Draft genome sequences for Neonectria magnoliae and Neonectria punicea, canker pathogens of Liriodendron tulipifera and Acer saccharum in West Virginia.</title>
        <authorList>
            <person name="Petronek H.M."/>
            <person name="Kasson M.T."/>
            <person name="Metheny A.M."/>
            <person name="Stauder C.M."/>
            <person name="Lovett B."/>
            <person name="Lynch S.C."/>
            <person name="Garnas J.R."/>
            <person name="Kasson L.R."/>
            <person name="Stajich J.E."/>
        </authorList>
    </citation>
    <scope>NUCLEOTIDE SEQUENCE [LARGE SCALE GENOMIC DNA]</scope>
    <source>
        <strain evidence="2 3">NRRL 64651</strain>
    </source>
</reference>
<name>A0ABR1ICK8_9HYPO</name>
<gene>
    <name evidence="2" type="ORF">QQZ08_002716</name>
</gene>
<feature type="compositionally biased region" description="Basic residues" evidence="1">
    <location>
        <begin position="369"/>
        <end position="386"/>
    </location>
</feature>
<feature type="compositionally biased region" description="Basic and acidic residues" evidence="1">
    <location>
        <begin position="233"/>
        <end position="243"/>
    </location>
</feature>
<dbReference type="EMBL" id="JAZAVK010000017">
    <property type="protein sequence ID" value="KAK7430672.1"/>
    <property type="molecule type" value="Genomic_DNA"/>
</dbReference>
<feature type="region of interest" description="Disordered" evidence="1">
    <location>
        <begin position="233"/>
        <end position="260"/>
    </location>
</feature>
<dbReference type="Proteomes" id="UP001498421">
    <property type="component" value="Unassembled WGS sequence"/>
</dbReference>
<evidence type="ECO:0000256" key="1">
    <source>
        <dbReference type="SAM" id="MobiDB-lite"/>
    </source>
</evidence>
<proteinExistence type="predicted"/>
<protein>
    <submittedName>
        <fullName evidence="2">Uncharacterized protein</fullName>
    </submittedName>
</protein>
<feature type="compositionally biased region" description="Pro residues" evidence="1">
    <location>
        <begin position="400"/>
        <end position="409"/>
    </location>
</feature>
<organism evidence="2 3">
    <name type="scientific">Neonectria magnoliae</name>
    <dbReference type="NCBI Taxonomy" id="2732573"/>
    <lineage>
        <taxon>Eukaryota</taxon>
        <taxon>Fungi</taxon>
        <taxon>Dikarya</taxon>
        <taxon>Ascomycota</taxon>
        <taxon>Pezizomycotina</taxon>
        <taxon>Sordariomycetes</taxon>
        <taxon>Hypocreomycetidae</taxon>
        <taxon>Hypocreales</taxon>
        <taxon>Nectriaceae</taxon>
        <taxon>Neonectria</taxon>
    </lineage>
</organism>
<keyword evidence="3" id="KW-1185">Reference proteome</keyword>
<sequence length="409" mass="46009">MSHPSGLEPRPLKRDGFQCGRRRARVEGKRLKELFNPKSLGSKQEQESAKSEADFLFKKPFFIGQLKHYGIKFPSNASLGRLRALLEDAVAQGKCDQVPEPLVSLEQSMRREYEQKWDEEFAKCTTPGQRALCNLDRFLEYYFLTDGLPDKTKTPEPLALHGFDDAWSMKRKTDSIPDLHSRIGGPLSKSLVCIGWDRDAVWALAKRLKEEAAKAQKKLDDARWEEKMEAHRQYLARSSRDGPSRSTRGRPTNETSPGSFTLERCLGSYLVQAEEVTDGWDDVRPGDLTLDICIGGNGVLYASYHFGIIEGTMLLSLSDEKLEAISPCQSETGSSEDSEPSSDEAGEADDAETDKGTKRMAPTTDTTNPKRRKVQPPRPRRVYYRMRGRETGEGEMFPGPGGPPRFPER</sequence>
<evidence type="ECO:0000313" key="2">
    <source>
        <dbReference type="EMBL" id="KAK7430672.1"/>
    </source>
</evidence>
<accession>A0ABR1ICK8</accession>
<feature type="compositionally biased region" description="Acidic residues" evidence="1">
    <location>
        <begin position="334"/>
        <end position="352"/>
    </location>
</feature>
<feature type="region of interest" description="Disordered" evidence="1">
    <location>
        <begin position="325"/>
        <end position="409"/>
    </location>
</feature>
<evidence type="ECO:0000313" key="3">
    <source>
        <dbReference type="Proteomes" id="UP001498421"/>
    </source>
</evidence>